<reference evidence="9" key="1">
    <citation type="submission" date="2022-08" db="EMBL/GenBank/DDBJ databases">
        <title>Alicyclobacillus dauci DSM2870, complete genome.</title>
        <authorList>
            <person name="Wang Q."/>
            <person name="Cai R."/>
            <person name="Wang Z."/>
        </authorList>
    </citation>
    <scope>NUCLEOTIDE SEQUENCE</scope>
    <source>
        <strain evidence="9">DSM 28700</strain>
    </source>
</reference>
<comment type="similarity">
    <text evidence="1 4 6">Belongs to the IF-3 family.</text>
</comment>
<comment type="subunit">
    <text evidence="4 6">Monomer.</text>
</comment>
<evidence type="ECO:0000256" key="5">
    <source>
        <dbReference type="NCBIfam" id="TIGR00168"/>
    </source>
</evidence>
<evidence type="ECO:0000313" key="9">
    <source>
        <dbReference type="EMBL" id="WAH39160.1"/>
    </source>
</evidence>
<gene>
    <name evidence="4 9" type="primary">infC</name>
    <name evidence="9" type="ORF">NZD86_07630</name>
</gene>
<dbReference type="InterPro" id="IPR036787">
    <property type="entry name" value="T_IF-3_N_sf"/>
</dbReference>
<name>A0ABY6Z8V9_9BACL</name>
<evidence type="ECO:0000256" key="1">
    <source>
        <dbReference type="ARBA" id="ARBA00005439"/>
    </source>
</evidence>
<dbReference type="SUPFAM" id="SSF54364">
    <property type="entry name" value="Translation initiation factor IF3, N-terminal domain"/>
    <property type="match status" value="1"/>
</dbReference>
<comment type="function">
    <text evidence="4 6">IF-3 binds to the 30S ribosomal subunit and shifts the equilibrium between 70S ribosomes and their 50S and 30S subunits in favor of the free subunits, thus enhancing the availability of 30S subunits on which protein synthesis initiation begins.</text>
</comment>
<evidence type="ECO:0000256" key="6">
    <source>
        <dbReference type="RuleBase" id="RU000646"/>
    </source>
</evidence>
<organism evidence="9 10">
    <name type="scientific">Alicyclobacillus dauci</name>
    <dbReference type="NCBI Taxonomy" id="1475485"/>
    <lineage>
        <taxon>Bacteria</taxon>
        <taxon>Bacillati</taxon>
        <taxon>Bacillota</taxon>
        <taxon>Bacilli</taxon>
        <taxon>Bacillales</taxon>
        <taxon>Alicyclobacillaceae</taxon>
        <taxon>Alicyclobacillus</taxon>
    </lineage>
</organism>
<dbReference type="Pfam" id="PF00707">
    <property type="entry name" value="IF3_C"/>
    <property type="match status" value="1"/>
</dbReference>
<dbReference type="InterPro" id="IPR001288">
    <property type="entry name" value="Translation_initiation_fac_3"/>
</dbReference>
<evidence type="ECO:0000259" key="8">
    <source>
        <dbReference type="Pfam" id="PF05198"/>
    </source>
</evidence>
<sequence>MSKEGYQVNDGIRAREVRVVDAENEQLGIMSLRDALRLAEERNLDLVNVAPNAKPPVCRIMDFGKFKYEQSKKEKESRKNQKVVLLKEVRMTPNIEAHDFNVKLKNVLKFLSDGSKVKVSVRFRGREITHSNIGQELLLKLAKSAEEQAVVERMPRLEGRHMVMILSPKQPSA</sequence>
<feature type="domain" description="Translation initiation factor 3 C-terminal" evidence="7">
    <location>
        <begin position="86"/>
        <end position="169"/>
    </location>
</feature>
<dbReference type="EMBL" id="CP104064">
    <property type="protein sequence ID" value="WAH39160.1"/>
    <property type="molecule type" value="Genomic_DNA"/>
</dbReference>
<dbReference type="InterPro" id="IPR019815">
    <property type="entry name" value="Translation_initiation_fac_3_C"/>
</dbReference>
<keyword evidence="3 4" id="KW-0648">Protein biosynthesis</keyword>
<dbReference type="NCBIfam" id="TIGR00168">
    <property type="entry name" value="infC"/>
    <property type="match status" value="1"/>
</dbReference>
<dbReference type="Gene3D" id="3.10.20.80">
    <property type="entry name" value="Translation initiation factor 3 (IF-3), N-terminal domain"/>
    <property type="match status" value="1"/>
</dbReference>
<keyword evidence="10" id="KW-1185">Reference proteome</keyword>
<dbReference type="HAMAP" id="MF_00080">
    <property type="entry name" value="IF_3"/>
    <property type="match status" value="1"/>
</dbReference>
<dbReference type="PANTHER" id="PTHR10938">
    <property type="entry name" value="TRANSLATION INITIATION FACTOR IF-3"/>
    <property type="match status" value="1"/>
</dbReference>
<comment type="subcellular location">
    <subcellularLocation>
        <location evidence="4 6">Cytoplasm</location>
    </subcellularLocation>
</comment>
<evidence type="ECO:0000313" key="10">
    <source>
        <dbReference type="Proteomes" id="UP001164803"/>
    </source>
</evidence>
<accession>A0ABY6Z8V9</accession>
<dbReference type="InterPro" id="IPR019813">
    <property type="entry name" value="Translation_initiation_fac3_CS"/>
</dbReference>
<keyword evidence="2 4" id="KW-0396">Initiation factor</keyword>
<proteinExistence type="inferred from homology"/>
<dbReference type="Pfam" id="PF05198">
    <property type="entry name" value="IF3_N"/>
    <property type="match status" value="1"/>
</dbReference>
<dbReference type="InterPro" id="IPR036788">
    <property type="entry name" value="T_IF-3_C_sf"/>
</dbReference>
<evidence type="ECO:0000259" key="7">
    <source>
        <dbReference type="Pfam" id="PF00707"/>
    </source>
</evidence>
<evidence type="ECO:0000256" key="2">
    <source>
        <dbReference type="ARBA" id="ARBA00022540"/>
    </source>
</evidence>
<protein>
    <recommendedName>
        <fullName evidence="4 5">Translation initiation factor IF-3</fullName>
    </recommendedName>
</protein>
<dbReference type="Proteomes" id="UP001164803">
    <property type="component" value="Chromosome"/>
</dbReference>
<evidence type="ECO:0000256" key="4">
    <source>
        <dbReference type="HAMAP-Rule" id="MF_00080"/>
    </source>
</evidence>
<feature type="domain" description="Translation initiation factor 3 N-terminal" evidence="8">
    <location>
        <begin position="8"/>
        <end position="76"/>
    </location>
</feature>
<dbReference type="Gene3D" id="3.30.110.10">
    <property type="entry name" value="Translation initiation factor 3 (IF-3), C-terminal domain"/>
    <property type="match status" value="1"/>
</dbReference>
<dbReference type="InterPro" id="IPR019814">
    <property type="entry name" value="Translation_initiation_fac_3_N"/>
</dbReference>
<dbReference type="SUPFAM" id="SSF55200">
    <property type="entry name" value="Translation initiation factor IF3, C-terminal domain"/>
    <property type="match status" value="1"/>
</dbReference>
<dbReference type="PANTHER" id="PTHR10938:SF0">
    <property type="entry name" value="TRANSLATION INITIATION FACTOR IF-3, MITOCHONDRIAL"/>
    <property type="match status" value="1"/>
</dbReference>
<dbReference type="PROSITE" id="PS00938">
    <property type="entry name" value="IF3"/>
    <property type="match status" value="1"/>
</dbReference>
<evidence type="ECO:0000256" key="3">
    <source>
        <dbReference type="ARBA" id="ARBA00022917"/>
    </source>
</evidence>
<dbReference type="GO" id="GO:0003743">
    <property type="term" value="F:translation initiation factor activity"/>
    <property type="evidence" value="ECO:0007669"/>
    <property type="project" value="UniProtKB-KW"/>
</dbReference>
<keyword evidence="4" id="KW-0963">Cytoplasm</keyword>